<proteinExistence type="predicted"/>
<gene>
    <name evidence="2" type="ORF">BS47DRAFT_1286287</name>
</gene>
<dbReference type="PANTHER" id="PTHR34154:SF3">
    <property type="entry name" value="ALKALI-SENSITIVE LINKAGE PROTEIN 1"/>
    <property type="match status" value="1"/>
</dbReference>
<dbReference type="OrthoDB" id="5959761at2759"/>
<protein>
    <submittedName>
        <fullName evidence="2">Glycoside hydrolase family 128 protein</fullName>
    </submittedName>
</protein>
<organism evidence="2 3">
    <name type="scientific">Hydnum rufescens UP504</name>
    <dbReference type="NCBI Taxonomy" id="1448309"/>
    <lineage>
        <taxon>Eukaryota</taxon>
        <taxon>Fungi</taxon>
        <taxon>Dikarya</taxon>
        <taxon>Basidiomycota</taxon>
        <taxon>Agaricomycotina</taxon>
        <taxon>Agaricomycetes</taxon>
        <taxon>Cantharellales</taxon>
        <taxon>Hydnaceae</taxon>
        <taxon>Hydnum</taxon>
    </lineage>
</organism>
<dbReference type="GO" id="GO:0071966">
    <property type="term" value="P:fungal-type cell wall polysaccharide metabolic process"/>
    <property type="evidence" value="ECO:0007669"/>
    <property type="project" value="TreeGrafter"/>
</dbReference>
<name>A0A9P6E2T2_9AGAM</name>
<dbReference type="PANTHER" id="PTHR34154">
    <property type="entry name" value="ALKALI-SENSITIVE LINKAGE PROTEIN 1"/>
    <property type="match status" value="1"/>
</dbReference>
<evidence type="ECO:0000313" key="3">
    <source>
        <dbReference type="Proteomes" id="UP000886523"/>
    </source>
</evidence>
<dbReference type="InterPro" id="IPR017853">
    <property type="entry name" value="GH"/>
</dbReference>
<keyword evidence="2" id="KW-0378">Hydrolase</keyword>
<dbReference type="Gene3D" id="3.20.20.80">
    <property type="entry name" value="Glycosidases"/>
    <property type="match status" value="1"/>
</dbReference>
<feature type="domain" description="Asl1-like glycosyl hydrolase catalytic" evidence="1">
    <location>
        <begin position="7"/>
        <end position="226"/>
    </location>
</feature>
<dbReference type="Pfam" id="PF11790">
    <property type="entry name" value="Glyco_hydro_cc"/>
    <property type="match status" value="1"/>
</dbReference>
<evidence type="ECO:0000313" key="2">
    <source>
        <dbReference type="EMBL" id="KAF9521200.1"/>
    </source>
</evidence>
<dbReference type="SUPFAM" id="SSF51445">
    <property type="entry name" value="(Trans)glycosidases"/>
    <property type="match status" value="1"/>
</dbReference>
<comment type="caution">
    <text evidence="2">The sequence shown here is derived from an EMBL/GenBank/DDBJ whole genome shotgun (WGS) entry which is preliminary data.</text>
</comment>
<reference evidence="2" key="1">
    <citation type="journal article" date="2020" name="Nat. Commun.">
        <title>Large-scale genome sequencing of mycorrhizal fungi provides insights into the early evolution of symbiotic traits.</title>
        <authorList>
            <person name="Miyauchi S."/>
            <person name="Kiss E."/>
            <person name="Kuo A."/>
            <person name="Drula E."/>
            <person name="Kohler A."/>
            <person name="Sanchez-Garcia M."/>
            <person name="Morin E."/>
            <person name="Andreopoulos B."/>
            <person name="Barry K.W."/>
            <person name="Bonito G."/>
            <person name="Buee M."/>
            <person name="Carver A."/>
            <person name="Chen C."/>
            <person name="Cichocki N."/>
            <person name="Clum A."/>
            <person name="Culley D."/>
            <person name="Crous P.W."/>
            <person name="Fauchery L."/>
            <person name="Girlanda M."/>
            <person name="Hayes R.D."/>
            <person name="Keri Z."/>
            <person name="LaButti K."/>
            <person name="Lipzen A."/>
            <person name="Lombard V."/>
            <person name="Magnuson J."/>
            <person name="Maillard F."/>
            <person name="Murat C."/>
            <person name="Nolan M."/>
            <person name="Ohm R.A."/>
            <person name="Pangilinan J."/>
            <person name="Pereira M.F."/>
            <person name="Perotto S."/>
            <person name="Peter M."/>
            <person name="Pfister S."/>
            <person name="Riley R."/>
            <person name="Sitrit Y."/>
            <person name="Stielow J.B."/>
            <person name="Szollosi G."/>
            <person name="Zifcakova L."/>
            <person name="Stursova M."/>
            <person name="Spatafora J.W."/>
            <person name="Tedersoo L."/>
            <person name="Vaario L.M."/>
            <person name="Yamada A."/>
            <person name="Yan M."/>
            <person name="Wang P."/>
            <person name="Xu J."/>
            <person name="Bruns T."/>
            <person name="Baldrian P."/>
            <person name="Vilgalys R."/>
            <person name="Dunand C."/>
            <person name="Henrissat B."/>
            <person name="Grigoriev I.V."/>
            <person name="Hibbett D."/>
            <person name="Nagy L.G."/>
            <person name="Martin F.M."/>
        </authorList>
    </citation>
    <scope>NUCLEOTIDE SEQUENCE</scope>
    <source>
        <strain evidence="2">UP504</strain>
    </source>
</reference>
<sequence length="229" mass="25933">MRIDSPSSLYTWSAFCPNEAKEAGIECCRMLWGPEKLHEFRQLRTTPGTKTLMGMNEVNEPSQANMSPAAGVKLWNEDIRPFGLKGYRLVSPAVTSAPSGLQWFQDFFAKCGDYDGQKHCGVDIMAIHYYGTQVSAFQGYVTKFHDVFGIPIWVTEFACENFSGQGGQCSKDDVWTFMTGVTSWMNATPWIEAYFAFGLLHDMWNVNYENQLMDKDGRPTDLGSYFLWA</sequence>
<dbReference type="InterPro" id="IPR024655">
    <property type="entry name" value="Asl1_glyco_hydro_catalytic"/>
</dbReference>
<dbReference type="InterPro" id="IPR053183">
    <property type="entry name" value="ASL1"/>
</dbReference>
<dbReference type="GO" id="GO:0009277">
    <property type="term" value="C:fungal-type cell wall"/>
    <property type="evidence" value="ECO:0007669"/>
    <property type="project" value="TreeGrafter"/>
</dbReference>
<dbReference type="Proteomes" id="UP000886523">
    <property type="component" value="Unassembled WGS sequence"/>
</dbReference>
<accession>A0A9P6E2T2</accession>
<dbReference type="AlphaFoldDB" id="A0A9P6E2T2"/>
<evidence type="ECO:0000259" key="1">
    <source>
        <dbReference type="Pfam" id="PF11790"/>
    </source>
</evidence>
<dbReference type="EMBL" id="MU128909">
    <property type="protein sequence ID" value="KAF9521200.1"/>
    <property type="molecule type" value="Genomic_DNA"/>
</dbReference>
<keyword evidence="3" id="KW-1185">Reference proteome</keyword>
<dbReference type="GO" id="GO:0016787">
    <property type="term" value="F:hydrolase activity"/>
    <property type="evidence" value="ECO:0007669"/>
    <property type="project" value="UniProtKB-KW"/>
</dbReference>